<sequence>MVLPAGTSLLGSAAVPAAVRRALLIPYGSSQVVKMQRHAKKPEPEGAGCPVGCVPG</sequence>
<organism evidence="2 3">
    <name type="scientific">Candidatus Sulfotelmatobacter kueseliae</name>
    <dbReference type="NCBI Taxonomy" id="2042962"/>
    <lineage>
        <taxon>Bacteria</taxon>
        <taxon>Pseudomonadati</taxon>
        <taxon>Acidobacteriota</taxon>
        <taxon>Terriglobia</taxon>
        <taxon>Terriglobales</taxon>
        <taxon>Candidatus Korobacteraceae</taxon>
        <taxon>Candidatus Sulfotelmatobacter</taxon>
    </lineage>
</organism>
<protein>
    <submittedName>
        <fullName evidence="2">Uncharacterized protein</fullName>
    </submittedName>
</protein>
<evidence type="ECO:0000313" key="2">
    <source>
        <dbReference type="EMBL" id="SPF46948.1"/>
    </source>
</evidence>
<dbReference type="EMBL" id="OMOD01000166">
    <property type="protein sequence ID" value="SPF46948.1"/>
    <property type="molecule type" value="Genomic_DNA"/>
</dbReference>
<dbReference type="AlphaFoldDB" id="A0A2U3L511"/>
<dbReference type="Proteomes" id="UP000238701">
    <property type="component" value="Unassembled WGS sequence"/>
</dbReference>
<reference evidence="3" key="1">
    <citation type="submission" date="2018-02" db="EMBL/GenBank/DDBJ databases">
        <authorList>
            <person name="Hausmann B."/>
        </authorList>
    </citation>
    <scope>NUCLEOTIDE SEQUENCE [LARGE SCALE GENOMIC DNA]</scope>
    <source>
        <strain evidence="3">Peat soil MAG SbA1</strain>
    </source>
</reference>
<feature type="region of interest" description="Disordered" evidence="1">
    <location>
        <begin position="36"/>
        <end position="56"/>
    </location>
</feature>
<name>A0A2U3L511_9BACT</name>
<accession>A0A2U3L511</accession>
<proteinExistence type="predicted"/>
<evidence type="ECO:0000256" key="1">
    <source>
        <dbReference type="SAM" id="MobiDB-lite"/>
    </source>
</evidence>
<evidence type="ECO:0000313" key="3">
    <source>
        <dbReference type="Proteomes" id="UP000238701"/>
    </source>
</evidence>
<gene>
    <name evidence="2" type="ORF">SBA1_70013</name>
</gene>